<dbReference type="Proteomes" id="UP000694387">
    <property type="component" value="Chromosome 10"/>
</dbReference>
<organism evidence="1 2">
    <name type="scientific">Equus asinus</name>
    <name type="common">Donkey</name>
    <name type="synonym">Equus africanus asinus</name>
    <dbReference type="NCBI Taxonomy" id="9793"/>
    <lineage>
        <taxon>Eukaryota</taxon>
        <taxon>Metazoa</taxon>
        <taxon>Chordata</taxon>
        <taxon>Craniata</taxon>
        <taxon>Vertebrata</taxon>
        <taxon>Euteleostomi</taxon>
        <taxon>Mammalia</taxon>
        <taxon>Eutheria</taxon>
        <taxon>Laurasiatheria</taxon>
        <taxon>Perissodactyla</taxon>
        <taxon>Equidae</taxon>
        <taxon>Equus</taxon>
    </lineage>
</organism>
<name>A0A8C4LJV8_EQUAS</name>
<reference evidence="1" key="2">
    <citation type="submission" date="2025-08" db="UniProtKB">
        <authorList>
            <consortium name="Ensembl"/>
        </authorList>
    </citation>
    <scope>IDENTIFICATION</scope>
</reference>
<dbReference type="GeneTree" id="ENSGT00390000016760"/>
<sequence length="75" mass="8396">MPQSLIKIWVPMKPYYTQVYQEIWEGMGLMAFTVYNIRSAGKGSKALEASRPVPLKVITDQLCLECTSDGAAAWL</sequence>
<dbReference type="InterPro" id="IPR012574">
    <property type="entry name" value="ATP5MJ"/>
</dbReference>
<protein>
    <submittedName>
        <fullName evidence="1">Uncharacterized protein</fullName>
    </submittedName>
</protein>
<dbReference type="AlphaFoldDB" id="A0A8C4LJV8"/>
<keyword evidence="2" id="KW-1185">Reference proteome</keyword>
<proteinExistence type="predicted"/>
<dbReference type="GO" id="GO:0005739">
    <property type="term" value="C:mitochondrion"/>
    <property type="evidence" value="ECO:0007669"/>
    <property type="project" value="InterPro"/>
</dbReference>
<dbReference type="PANTHER" id="PTHR15233">
    <property type="entry name" value="MITOCHONDRIAL PROTEOLIPID"/>
    <property type="match status" value="1"/>
</dbReference>
<accession>A0A8C4LJV8</accession>
<dbReference type="Ensembl" id="ENSEAST00005013298.2">
    <property type="protein sequence ID" value="ENSEASP00005012243.2"/>
    <property type="gene ID" value="ENSEASG00005008549.2"/>
</dbReference>
<reference evidence="1 2" key="1">
    <citation type="journal article" date="2020" name="Nat. Commun.">
        <title>Donkey genomes provide new insights into domestication and selection for coat color.</title>
        <authorList>
            <person name="Wang"/>
            <person name="C."/>
            <person name="Li"/>
            <person name="H."/>
            <person name="Guo"/>
            <person name="Y."/>
            <person name="Huang"/>
            <person name="J."/>
            <person name="Sun"/>
            <person name="Y."/>
            <person name="Min"/>
            <person name="J."/>
            <person name="Wang"/>
            <person name="J."/>
            <person name="Fang"/>
            <person name="X."/>
            <person name="Zhao"/>
            <person name="Z."/>
            <person name="Wang"/>
            <person name="S."/>
            <person name="Zhang"/>
            <person name="Y."/>
            <person name="Liu"/>
            <person name="Q."/>
            <person name="Jiang"/>
            <person name="Q."/>
            <person name="Wang"/>
            <person name="X."/>
            <person name="Guo"/>
            <person name="Y."/>
            <person name="Yang"/>
            <person name="C."/>
            <person name="Wang"/>
            <person name="Y."/>
            <person name="Tian"/>
            <person name="F."/>
            <person name="Zhuang"/>
            <person name="G."/>
            <person name="Fan"/>
            <person name="Y."/>
            <person name="Gao"/>
            <person name="Q."/>
            <person name="Li"/>
            <person name="Y."/>
            <person name="Ju"/>
            <person name="Z."/>
            <person name="Li"/>
            <person name="J."/>
            <person name="Li"/>
            <person name="R."/>
            <person name="Hou"/>
            <person name="M."/>
            <person name="Yang"/>
            <person name="G."/>
            <person name="Liu"/>
            <person name="G."/>
            <person name="Liu"/>
            <person name="W."/>
            <person name="Guo"/>
            <person name="J."/>
            <person name="Pan"/>
            <person name="S."/>
            <person name="Fan"/>
            <person name="G."/>
            <person name="Zhang"/>
            <person name="W."/>
            <person name="Zhang"/>
            <person name="R."/>
            <person name="Yu"/>
            <person name="J."/>
            <person name="Zhang"/>
            <person name="X."/>
            <person name="Yin"/>
            <person name="Q."/>
            <person name="Ji"/>
            <person name="C."/>
            <person name="Jin"/>
            <person name="Y."/>
            <person name="Yue"/>
            <person name="G."/>
            <person name="Liu"/>
            <person name="M."/>
            <person name="Xu"/>
            <person name="J."/>
            <person name="Liu"/>
            <person name="S."/>
            <person name="Jordana"/>
            <person name="J."/>
            <person name="Noce"/>
            <person name="A."/>
            <person name="Amills"/>
            <person name="M."/>
            <person name="Wu"/>
            <person name="D.D."/>
            <person name="Li"/>
            <person name="S."/>
            <person name="Zhou"/>
            <person name="X. and Zhong"/>
            <person name="J."/>
        </authorList>
    </citation>
    <scope>NUCLEOTIDE SEQUENCE [LARGE SCALE GENOMIC DNA]</scope>
</reference>
<dbReference type="Pfam" id="PF08039">
    <property type="entry name" value="Mit_proteolip"/>
    <property type="match status" value="1"/>
</dbReference>
<dbReference type="PANTHER" id="PTHR15233:SF1">
    <property type="entry name" value="ATP SYNTHASE SUBUNIT ATP5MJ, MITOCHONDRIAL"/>
    <property type="match status" value="1"/>
</dbReference>
<evidence type="ECO:0000313" key="2">
    <source>
        <dbReference type="Proteomes" id="UP000694387"/>
    </source>
</evidence>
<evidence type="ECO:0000313" key="1">
    <source>
        <dbReference type="Ensembl" id="ENSEASP00005012243.2"/>
    </source>
</evidence>
<reference evidence="1" key="3">
    <citation type="submission" date="2025-09" db="UniProtKB">
        <authorList>
            <consortium name="Ensembl"/>
        </authorList>
    </citation>
    <scope>IDENTIFICATION</scope>
</reference>